<organism evidence="4 5">
    <name type="scientific">Streptomyces ochraceiscleroticus</name>
    <dbReference type="NCBI Taxonomy" id="47761"/>
    <lineage>
        <taxon>Bacteria</taxon>
        <taxon>Bacillati</taxon>
        <taxon>Actinomycetota</taxon>
        <taxon>Actinomycetes</taxon>
        <taxon>Kitasatosporales</taxon>
        <taxon>Streptomycetaceae</taxon>
        <taxon>Streptomyces</taxon>
    </lineage>
</organism>
<dbReference type="Gene3D" id="1.10.357.10">
    <property type="entry name" value="Tetracycline Repressor, domain 2"/>
    <property type="match status" value="1"/>
</dbReference>
<dbReference type="InterPro" id="IPR036271">
    <property type="entry name" value="Tet_transcr_reg_TetR-rel_C_sf"/>
</dbReference>
<dbReference type="PANTHER" id="PTHR30055:SF237">
    <property type="entry name" value="TRANSCRIPTIONAL REPRESSOR MCE3R"/>
    <property type="match status" value="1"/>
</dbReference>
<evidence type="ECO:0000256" key="1">
    <source>
        <dbReference type="ARBA" id="ARBA00023125"/>
    </source>
</evidence>
<reference evidence="5" key="1">
    <citation type="journal article" date="2019" name="Int. J. Syst. Evol. Microbiol.">
        <title>The Global Catalogue of Microorganisms (GCM) 10K type strain sequencing project: providing services to taxonomists for standard genome sequencing and annotation.</title>
        <authorList>
            <consortium name="The Broad Institute Genomics Platform"/>
            <consortium name="The Broad Institute Genome Sequencing Center for Infectious Disease"/>
            <person name="Wu L."/>
            <person name="Ma J."/>
        </authorList>
    </citation>
    <scope>NUCLEOTIDE SEQUENCE [LARGE SCALE GENOMIC DNA]</scope>
    <source>
        <strain evidence="5">CGMCC 1.15180</strain>
    </source>
</reference>
<dbReference type="PROSITE" id="PS50977">
    <property type="entry name" value="HTH_TETR_2"/>
    <property type="match status" value="1"/>
</dbReference>
<sequence>MSAERPAGQKAILDAARHEFAERGYGAASIRGIARRAQVSLSAMYHYYAGKQELLHALLDESSAQYFASCEAELARAGADAGERLAALVRATVRYRAERRLESSLLLTEWRHLSEGRVKEARQRQYDGSRLFHEVVDAGVAQGVFRTPHPEDARRSVIAMCNAVAQWYRAGGDVGIGELAERYVELALVLVEYRPAGSLPRRSG</sequence>
<accession>A0ABW1MIF3</accession>
<dbReference type="Pfam" id="PF17932">
    <property type="entry name" value="TetR_C_24"/>
    <property type="match status" value="1"/>
</dbReference>
<dbReference type="PANTHER" id="PTHR30055">
    <property type="entry name" value="HTH-TYPE TRANSCRIPTIONAL REGULATOR RUTR"/>
    <property type="match status" value="1"/>
</dbReference>
<dbReference type="InterPro" id="IPR009057">
    <property type="entry name" value="Homeodomain-like_sf"/>
</dbReference>
<dbReference type="Proteomes" id="UP001596139">
    <property type="component" value="Unassembled WGS sequence"/>
</dbReference>
<evidence type="ECO:0000313" key="5">
    <source>
        <dbReference type="Proteomes" id="UP001596139"/>
    </source>
</evidence>
<comment type="caution">
    <text evidence="4">The sequence shown here is derived from an EMBL/GenBank/DDBJ whole genome shotgun (WGS) entry which is preliminary data.</text>
</comment>
<dbReference type="InterPro" id="IPR001647">
    <property type="entry name" value="HTH_TetR"/>
</dbReference>
<evidence type="ECO:0000256" key="2">
    <source>
        <dbReference type="PROSITE-ProRule" id="PRU00335"/>
    </source>
</evidence>
<keyword evidence="1 2" id="KW-0238">DNA-binding</keyword>
<name>A0ABW1MIF3_9ACTN</name>
<dbReference type="PRINTS" id="PR00455">
    <property type="entry name" value="HTHTETR"/>
</dbReference>
<dbReference type="Pfam" id="PF00440">
    <property type="entry name" value="TetR_N"/>
    <property type="match status" value="1"/>
</dbReference>
<feature type="domain" description="HTH tetR-type" evidence="3">
    <location>
        <begin position="6"/>
        <end position="66"/>
    </location>
</feature>
<protein>
    <submittedName>
        <fullName evidence="4">TetR/AcrR family transcriptional regulator</fullName>
    </submittedName>
</protein>
<feature type="DNA-binding region" description="H-T-H motif" evidence="2">
    <location>
        <begin position="29"/>
        <end position="48"/>
    </location>
</feature>
<dbReference type="RefSeq" id="WP_037800428.1">
    <property type="nucleotide sequence ID" value="NZ_JBHSPX010000004.1"/>
</dbReference>
<dbReference type="EMBL" id="JBHSPX010000004">
    <property type="protein sequence ID" value="MFC6063540.1"/>
    <property type="molecule type" value="Genomic_DNA"/>
</dbReference>
<dbReference type="InterPro" id="IPR050109">
    <property type="entry name" value="HTH-type_TetR-like_transc_reg"/>
</dbReference>
<keyword evidence="5" id="KW-1185">Reference proteome</keyword>
<dbReference type="InterPro" id="IPR041490">
    <property type="entry name" value="KstR2_TetR_C"/>
</dbReference>
<dbReference type="SUPFAM" id="SSF46689">
    <property type="entry name" value="Homeodomain-like"/>
    <property type="match status" value="1"/>
</dbReference>
<gene>
    <name evidence="4" type="ORF">ACFP4F_13365</name>
</gene>
<evidence type="ECO:0000259" key="3">
    <source>
        <dbReference type="PROSITE" id="PS50977"/>
    </source>
</evidence>
<dbReference type="Gene3D" id="1.10.10.60">
    <property type="entry name" value="Homeodomain-like"/>
    <property type="match status" value="1"/>
</dbReference>
<dbReference type="SUPFAM" id="SSF48498">
    <property type="entry name" value="Tetracyclin repressor-like, C-terminal domain"/>
    <property type="match status" value="1"/>
</dbReference>
<proteinExistence type="predicted"/>
<evidence type="ECO:0000313" key="4">
    <source>
        <dbReference type="EMBL" id="MFC6063540.1"/>
    </source>
</evidence>